<comment type="similarity">
    <text evidence="1">Belongs to the LysR transcriptional regulatory family.</text>
</comment>
<dbReference type="FunFam" id="1.10.10.10:FF:000001">
    <property type="entry name" value="LysR family transcriptional regulator"/>
    <property type="match status" value="1"/>
</dbReference>
<comment type="caution">
    <text evidence="6">The sequence shown here is derived from an EMBL/GenBank/DDBJ whole genome shotgun (WGS) entry which is preliminary data.</text>
</comment>
<keyword evidence="2" id="KW-0805">Transcription regulation</keyword>
<dbReference type="InterPro" id="IPR036388">
    <property type="entry name" value="WH-like_DNA-bd_sf"/>
</dbReference>
<dbReference type="Gene3D" id="3.40.190.290">
    <property type="match status" value="1"/>
</dbReference>
<evidence type="ECO:0000256" key="2">
    <source>
        <dbReference type="ARBA" id="ARBA00023015"/>
    </source>
</evidence>
<reference evidence="6 7" key="1">
    <citation type="submission" date="2018-06" db="EMBL/GenBank/DDBJ databases">
        <title>Genomic Encyclopedia of Type Strains, Phase III (KMG-III): the genomes of soil and plant-associated and newly described type strains.</title>
        <authorList>
            <person name="Whitman W."/>
        </authorList>
    </citation>
    <scope>NUCLEOTIDE SEQUENCE [LARGE SCALE GENOMIC DNA]</scope>
    <source>
        <strain evidence="6 7">LMG 23644</strain>
    </source>
</reference>
<gene>
    <name evidence="6" type="ORF">BX591_13513</name>
</gene>
<organism evidence="6 7">
    <name type="scientific">Paraburkholderia bryophila</name>
    <dbReference type="NCBI Taxonomy" id="420952"/>
    <lineage>
        <taxon>Bacteria</taxon>
        <taxon>Pseudomonadati</taxon>
        <taxon>Pseudomonadota</taxon>
        <taxon>Betaproteobacteria</taxon>
        <taxon>Burkholderiales</taxon>
        <taxon>Burkholderiaceae</taxon>
        <taxon>Paraburkholderia</taxon>
    </lineage>
</organism>
<dbReference type="EMBL" id="QLTK01000035">
    <property type="protein sequence ID" value="RAS20594.1"/>
    <property type="molecule type" value="Genomic_DNA"/>
</dbReference>
<proteinExistence type="inferred from homology"/>
<evidence type="ECO:0000313" key="7">
    <source>
        <dbReference type="Proteomes" id="UP000248918"/>
    </source>
</evidence>
<dbReference type="Pfam" id="PF03466">
    <property type="entry name" value="LysR_substrate"/>
    <property type="match status" value="1"/>
</dbReference>
<dbReference type="SUPFAM" id="SSF46785">
    <property type="entry name" value="Winged helix' DNA-binding domain"/>
    <property type="match status" value="1"/>
</dbReference>
<dbReference type="GO" id="GO:0006351">
    <property type="term" value="P:DNA-templated transcription"/>
    <property type="evidence" value="ECO:0007669"/>
    <property type="project" value="TreeGrafter"/>
</dbReference>
<accession>A0A329BNR4</accession>
<dbReference type="GO" id="GO:0043565">
    <property type="term" value="F:sequence-specific DNA binding"/>
    <property type="evidence" value="ECO:0007669"/>
    <property type="project" value="TreeGrafter"/>
</dbReference>
<dbReference type="GO" id="GO:0003700">
    <property type="term" value="F:DNA-binding transcription factor activity"/>
    <property type="evidence" value="ECO:0007669"/>
    <property type="project" value="InterPro"/>
</dbReference>
<dbReference type="SUPFAM" id="SSF53850">
    <property type="entry name" value="Periplasmic binding protein-like II"/>
    <property type="match status" value="1"/>
</dbReference>
<dbReference type="InterPro" id="IPR000847">
    <property type="entry name" value="LysR_HTH_N"/>
</dbReference>
<dbReference type="InterPro" id="IPR005119">
    <property type="entry name" value="LysR_subst-bd"/>
</dbReference>
<evidence type="ECO:0000313" key="6">
    <source>
        <dbReference type="EMBL" id="RAS20594.1"/>
    </source>
</evidence>
<feature type="domain" description="HTH lysR-type" evidence="5">
    <location>
        <begin position="7"/>
        <end position="64"/>
    </location>
</feature>
<dbReference type="PROSITE" id="PS50931">
    <property type="entry name" value="HTH_LYSR"/>
    <property type="match status" value="1"/>
</dbReference>
<dbReference type="InterPro" id="IPR036390">
    <property type="entry name" value="WH_DNA-bd_sf"/>
</dbReference>
<evidence type="ECO:0000256" key="1">
    <source>
        <dbReference type="ARBA" id="ARBA00009437"/>
    </source>
</evidence>
<dbReference type="PANTHER" id="PTHR30537:SF66">
    <property type="entry name" value="IRON-REGULATED VIRULENCE REGULATORY PROTEIN IRGB"/>
    <property type="match status" value="1"/>
</dbReference>
<dbReference type="Proteomes" id="UP000248918">
    <property type="component" value="Unassembled WGS sequence"/>
</dbReference>
<evidence type="ECO:0000259" key="5">
    <source>
        <dbReference type="PROSITE" id="PS50931"/>
    </source>
</evidence>
<dbReference type="PANTHER" id="PTHR30537">
    <property type="entry name" value="HTH-TYPE TRANSCRIPTIONAL REGULATOR"/>
    <property type="match status" value="1"/>
</dbReference>
<sequence>MADVRDVNLNRLAVFVAVVEAGSLTGAGERLGLAKTMVSKHMQRLEAEVGASLLVRTTRRLNVTEAGRTFYDASCLALRAAEEGLSAIAGEVGPLRGTLRVNAPIDYGSLFVAPALVQMRCAHPELEVDLQCVDQFVDLVGEGIDVAIRLGRLADSNYRAVKIGEFVKWMVASPAVAGADGEHTELATLAGMPYVAVATLPRPLSVALEHRDGRKDSLRYPTAFLTNTATACRAATLAGGGVALLTDFSIAHDVAAGRLVRLLDGWTTAPASIQAIFPATKFPSRKVRALIDAVRTQWEATAGARLEVI</sequence>
<dbReference type="Gene3D" id="1.10.10.10">
    <property type="entry name" value="Winged helix-like DNA-binding domain superfamily/Winged helix DNA-binding domain"/>
    <property type="match status" value="1"/>
</dbReference>
<name>A0A329BNR4_9BURK</name>
<dbReference type="OrthoDB" id="9786526at2"/>
<dbReference type="InterPro" id="IPR058163">
    <property type="entry name" value="LysR-type_TF_proteobact-type"/>
</dbReference>
<evidence type="ECO:0000256" key="4">
    <source>
        <dbReference type="ARBA" id="ARBA00023163"/>
    </source>
</evidence>
<dbReference type="Pfam" id="PF00126">
    <property type="entry name" value="HTH_1"/>
    <property type="match status" value="1"/>
</dbReference>
<evidence type="ECO:0000256" key="3">
    <source>
        <dbReference type="ARBA" id="ARBA00023125"/>
    </source>
</evidence>
<keyword evidence="4" id="KW-0804">Transcription</keyword>
<keyword evidence="3" id="KW-0238">DNA-binding</keyword>
<protein>
    <submittedName>
        <fullName evidence="6">LysR family transcriptional regulator</fullName>
    </submittedName>
</protein>
<dbReference type="CDD" id="cd08422">
    <property type="entry name" value="PBP2_CrgA_like"/>
    <property type="match status" value="1"/>
</dbReference>
<dbReference type="AlphaFoldDB" id="A0A329BNR4"/>
<dbReference type="RefSeq" id="WP_111935206.1">
    <property type="nucleotide sequence ID" value="NZ_CADFFP010000034.1"/>
</dbReference>